<reference evidence="7 8" key="1">
    <citation type="submission" date="2018-03" db="EMBL/GenBank/DDBJ databases">
        <title>Genomes of Pezizomycetes fungi and the evolution of truffles.</title>
        <authorList>
            <person name="Murat C."/>
            <person name="Payen T."/>
            <person name="Noel B."/>
            <person name="Kuo A."/>
            <person name="Martin F.M."/>
        </authorList>
    </citation>
    <scope>NUCLEOTIDE SEQUENCE [LARGE SCALE GENOMIC DNA]</scope>
    <source>
        <strain evidence="7">091103-1</strain>
    </source>
</reference>
<evidence type="ECO:0000256" key="4">
    <source>
        <dbReference type="ARBA" id="ARBA00023136"/>
    </source>
</evidence>
<feature type="transmembrane region" description="Helical" evidence="6">
    <location>
        <begin position="124"/>
        <end position="146"/>
    </location>
</feature>
<comment type="caution">
    <text evidence="7">The sequence shown here is derived from an EMBL/GenBank/DDBJ whole genome shotgun (WGS) entry which is preliminary data.</text>
</comment>
<gene>
    <name evidence="7" type="ORF">C7212DRAFT_289049</name>
</gene>
<dbReference type="STRING" id="42249.A0A317T304"/>
<proteinExistence type="predicted"/>
<sequence>MNCPTRDPEPTGNPFFNQNPPELDKTLTTRSSLVCGGGSLSGDEYNLGLHIMALFLVLAQSSFACAFPLIAKKFPRLRIPPAFLFGARHFGTGVLIATAFVHLLPTAFISLTDQCLPGFWKDTYPAMAGAIAMMAVFFVTIVEMVFTKGLCKENYSDTDQRDARLEAGDSCCNSKDANEEYGGTDKTGEKRCNGERLGTAGSEEIGGKGGVGRMGFGMAGKRRSRSHSVGQRLQKYEEMEKKGRQGQTLPGATHLTPEQLHKKALLQCVLLEMGILFHSVFIGMALSVTGGPGFAILLIAIIFHQTFEGLALGSRIAVLNWKAGALQPWLMAVAYGLTTPAGQAIGLATHTLYSPSSQTGLLMVGIMNAISSGLLVFAGLVELLAEDFLSDESWRVLTGRKRIIACVYVMAGAFGMAFVGAFA</sequence>
<dbReference type="OrthoDB" id="448280at2759"/>
<evidence type="ECO:0000256" key="1">
    <source>
        <dbReference type="ARBA" id="ARBA00004141"/>
    </source>
</evidence>
<feature type="transmembrane region" description="Helical" evidence="6">
    <location>
        <begin position="264"/>
        <end position="288"/>
    </location>
</feature>
<dbReference type="AlphaFoldDB" id="A0A317T304"/>
<dbReference type="GO" id="GO:0005385">
    <property type="term" value="F:zinc ion transmembrane transporter activity"/>
    <property type="evidence" value="ECO:0007669"/>
    <property type="project" value="TreeGrafter"/>
</dbReference>
<dbReference type="PANTHER" id="PTHR11040:SF55">
    <property type="entry name" value="MEMBRANE ZINC ION TRANSPORTER, PUTATIVE (AFU_ORTHOLOGUE AFUA_6G00470)-RELATED"/>
    <property type="match status" value="1"/>
</dbReference>
<accession>A0A317T304</accession>
<evidence type="ECO:0000313" key="7">
    <source>
        <dbReference type="EMBL" id="PWW79786.1"/>
    </source>
</evidence>
<keyword evidence="3 6" id="KW-1133">Transmembrane helix</keyword>
<evidence type="ECO:0000256" key="6">
    <source>
        <dbReference type="SAM" id="Phobius"/>
    </source>
</evidence>
<name>A0A317T304_9PEZI</name>
<dbReference type="Proteomes" id="UP000246991">
    <property type="component" value="Unassembled WGS sequence"/>
</dbReference>
<dbReference type="Pfam" id="PF02535">
    <property type="entry name" value="Zip"/>
    <property type="match status" value="1"/>
</dbReference>
<feature type="transmembrane region" description="Helical" evidence="6">
    <location>
        <begin position="402"/>
        <end position="422"/>
    </location>
</feature>
<evidence type="ECO:0000313" key="8">
    <source>
        <dbReference type="Proteomes" id="UP000246991"/>
    </source>
</evidence>
<organism evidence="7 8">
    <name type="scientific">Tuber magnatum</name>
    <name type="common">white Piedmont truffle</name>
    <dbReference type="NCBI Taxonomy" id="42249"/>
    <lineage>
        <taxon>Eukaryota</taxon>
        <taxon>Fungi</taxon>
        <taxon>Dikarya</taxon>
        <taxon>Ascomycota</taxon>
        <taxon>Pezizomycotina</taxon>
        <taxon>Pezizomycetes</taxon>
        <taxon>Pezizales</taxon>
        <taxon>Tuberaceae</taxon>
        <taxon>Tuber</taxon>
    </lineage>
</organism>
<feature type="region of interest" description="Disordered" evidence="5">
    <location>
        <begin position="176"/>
        <end position="199"/>
    </location>
</feature>
<evidence type="ECO:0000256" key="2">
    <source>
        <dbReference type="ARBA" id="ARBA00022692"/>
    </source>
</evidence>
<evidence type="ECO:0000256" key="5">
    <source>
        <dbReference type="SAM" id="MobiDB-lite"/>
    </source>
</evidence>
<dbReference type="InterPro" id="IPR003689">
    <property type="entry name" value="ZIP"/>
</dbReference>
<feature type="transmembrane region" description="Helical" evidence="6">
    <location>
        <begin position="329"/>
        <end position="348"/>
    </location>
</feature>
<keyword evidence="2 6" id="KW-0812">Transmembrane</keyword>
<feature type="transmembrane region" description="Helical" evidence="6">
    <location>
        <begin position="360"/>
        <end position="381"/>
    </location>
</feature>
<comment type="subcellular location">
    <subcellularLocation>
        <location evidence="1">Membrane</location>
        <topology evidence="1">Multi-pass membrane protein</topology>
    </subcellularLocation>
</comment>
<keyword evidence="4 6" id="KW-0472">Membrane</keyword>
<feature type="transmembrane region" description="Helical" evidence="6">
    <location>
        <begin position="47"/>
        <end position="70"/>
    </location>
</feature>
<protein>
    <submittedName>
        <fullName evidence="7">Zinc/iron permease</fullName>
    </submittedName>
</protein>
<keyword evidence="8" id="KW-1185">Reference proteome</keyword>
<feature type="transmembrane region" description="Helical" evidence="6">
    <location>
        <begin position="82"/>
        <end position="104"/>
    </location>
</feature>
<evidence type="ECO:0000256" key="3">
    <source>
        <dbReference type="ARBA" id="ARBA00022989"/>
    </source>
</evidence>
<feature type="transmembrane region" description="Helical" evidence="6">
    <location>
        <begin position="294"/>
        <end position="317"/>
    </location>
</feature>
<dbReference type="EMBL" id="PYWC01000006">
    <property type="protein sequence ID" value="PWW79786.1"/>
    <property type="molecule type" value="Genomic_DNA"/>
</dbReference>
<dbReference type="PANTHER" id="PTHR11040">
    <property type="entry name" value="ZINC/IRON TRANSPORTER"/>
    <property type="match status" value="1"/>
</dbReference>
<feature type="region of interest" description="Disordered" evidence="5">
    <location>
        <begin position="1"/>
        <end position="21"/>
    </location>
</feature>
<dbReference type="GO" id="GO:0005886">
    <property type="term" value="C:plasma membrane"/>
    <property type="evidence" value="ECO:0007669"/>
    <property type="project" value="TreeGrafter"/>
</dbReference>